<keyword evidence="1" id="KW-0378">Hydrolase</keyword>
<dbReference type="PRINTS" id="PR00502">
    <property type="entry name" value="NUDIXFAMILY"/>
</dbReference>
<dbReference type="EMBL" id="VCYH01000004">
    <property type="protein sequence ID" value="MDN7024773.1"/>
    <property type="molecule type" value="Genomic_DNA"/>
</dbReference>
<dbReference type="Proteomes" id="UP001168338">
    <property type="component" value="Unassembled WGS sequence"/>
</dbReference>
<evidence type="ECO:0000313" key="3">
    <source>
        <dbReference type="EMBL" id="MDN7024773.1"/>
    </source>
</evidence>
<proteinExistence type="predicted"/>
<dbReference type="PROSITE" id="PS51462">
    <property type="entry name" value="NUDIX"/>
    <property type="match status" value="1"/>
</dbReference>
<dbReference type="PANTHER" id="PTHR43736">
    <property type="entry name" value="ADP-RIBOSE PYROPHOSPHATASE"/>
    <property type="match status" value="1"/>
</dbReference>
<evidence type="ECO:0000256" key="1">
    <source>
        <dbReference type="ARBA" id="ARBA00022801"/>
    </source>
</evidence>
<protein>
    <submittedName>
        <fullName evidence="3">NUDIX domain-containing protein</fullName>
    </submittedName>
</protein>
<dbReference type="InterPro" id="IPR015797">
    <property type="entry name" value="NUDIX_hydrolase-like_dom_sf"/>
</dbReference>
<dbReference type="CDD" id="cd04699">
    <property type="entry name" value="NUDIX_MutT_Nudt1"/>
    <property type="match status" value="1"/>
</dbReference>
<sequence length="130" mass="14578">MQEKPWHLAVSAVIRSREGKALLLRRAPDDEINPGKWDLPGGKPDPGETFDRALRREVAEETGMHVLIRHVAGAGELELTDKRIAYLIMECDADTEDVRLSPEHDEYGWFAPGEIRCLDLAEQFAGLFGP</sequence>
<dbReference type="Gene3D" id="3.90.79.10">
    <property type="entry name" value="Nucleoside Triphosphate Pyrophosphohydrolase"/>
    <property type="match status" value="1"/>
</dbReference>
<organism evidence="3 4">
    <name type="scientific">Methanoculleus frigidifontis</name>
    <dbReference type="NCBI Taxonomy" id="2584085"/>
    <lineage>
        <taxon>Archaea</taxon>
        <taxon>Methanobacteriati</taxon>
        <taxon>Methanobacteriota</taxon>
        <taxon>Stenosarchaea group</taxon>
        <taxon>Methanomicrobia</taxon>
        <taxon>Methanomicrobiales</taxon>
        <taxon>Methanomicrobiaceae</taxon>
        <taxon>Methanoculleus</taxon>
    </lineage>
</organism>
<dbReference type="Pfam" id="PF00293">
    <property type="entry name" value="NUDIX"/>
    <property type="match status" value="1"/>
</dbReference>
<name>A0ABT8MA08_9EURY</name>
<comment type="caution">
    <text evidence="3">The sequence shown here is derived from an EMBL/GenBank/DDBJ whole genome shotgun (WGS) entry which is preliminary data.</text>
</comment>
<dbReference type="InterPro" id="IPR000086">
    <property type="entry name" value="NUDIX_hydrolase_dom"/>
</dbReference>
<evidence type="ECO:0000313" key="4">
    <source>
        <dbReference type="Proteomes" id="UP001168338"/>
    </source>
</evidence>
<evidence type="ECO:0000259" key="2">
    <source>
        <dbReference type="PROSITE" id="PS51462"/>
    </source>
</evidence>
<dbReference type="InterPro" id="IPR020084">
    <property type="entry name" value="NUDIX_hydrolase_CS"/>
</dbReference>
<dbReference type="PROSITE" id="PS00893">
    <property type="entry name" value="NUDIX_BOX"/>
    <property type="match status" value="1"/>
</dbReference>
<reference evidence="3" key="1">
    <citation type="submission" date="2019-05" db="EMBL/GenBank/DDBJ databases">
        <title>Methanoculleus sp. FWC-SCC1, a methanogenic archaeon isolated from deep marine cold seep.</title>
        <authorList>
            <person name="Chen Y.-W."/>
            <person name="Chen S.-C."/>
            <person name="Teng N.-H."/>
            <person name="Lai M.-C."/>
        </authorList>
    </citation>
    <scope>NUCLEOTIDE SEQUENCE</scope>
    <source>
        <strain evidence="3">FWC-SCC1</strain>
    </source>
</reference>
<keyword evidence="4" id="KW-1185">Reference proteome</keyword>
<gene>
    <name evidence="3" type="ORF">FGU65_07720</name>
</gene>
<feature type="domain" description="Nudix hydrolase" evidence="2">
    <location>
        <begin position="5"/>
        <end position="130"/>
    </location>
</feature>
<dbReference type="PANTHER" id="PTHR43736:SF1">
    <property type="entry name" value="DIHYDRONEOPTERIN TRIPHOSPHATE DIPHOSPHATASE"/>
    <property type="match status" value="1"/>
</dbReference>
<dbReference type="SUPFAM" id="SSF55811">
    <property type="entry name" value="Nudix"/>
    <property type="match status" value="1"/>
</dbReference>
<accession>A0ABT8MA08</accession>
<dbReference type="RefSeq" id="WP_301663890.1">
    <property type="nucleotide sequence ID" value="NZ_VCYH01000004.1"/>
</dbReference>
<dbReference type="InterPro" id="IPR020476">
    <property type="entry name" value="Nudix_hydrolase"/>
</dbReference>